<dbReference type="AlphaFoldDB" id="A0A6V2CC97"/>
<reference evidence="3" key="1">
    <citation type="submission" date="2021-01" db="EMBL/GenBank/DDBJ databases">
        <authorList>
            <person name="Corre E."/>
            <person name="Pelletier E."/>
            <person name="Niang G."/>
            <person name="Scheremetjew M."/>
            <person name="Finn R."/>
            <person name="Kale V."/>
            <person name="Holt S."/>
            <person name="Cochrane G."/>
            <person name="Meng A."/>
            <person name="Brown T."/>
            <person name="Cohen L."/>
        </authorList>
    </citation>
    <scope>NUCLEOTIDE SEQUENCE</scope>
    <source>
        <strain evidence="3">GSO104</strain>
    </source>
</reference>
<dbReference type="EMBL" id="HBNS01009215">
    <property type="protein sequence ID" value="CAE4592932.1"/>
    <property type="molecule type" value="Transcribed_RNA"/>
</dbReference>
<keyword evidence="1" id="KW-1133">Transmembrane helix</keyword>
<sequence>MAGENENTAVTQRKPLLFSISSVVEPTPDVNYDFVSGAYLAGSILALIFYFVQLFCSDQTNDAASDESKSDDGHLSLETMKELAESLEGIYLIFIPFIPCLLWSLIVRAKWKGQLDLKKES</sequence>
<keyword evidence="1" id="KW-0472">Membrane</keyword>
<evidence type="ECO:0000313" key="2">
    <source>
        <dbReference type="EMBL" id="CAE4592929.1"/>
    </source>
</evidence>
<feature type="transmembrane region" description="Helical" evidence="1">
    <location>
        <begin position="34"/>
        <end position="52"/>
    </location>
</feature>
<gene>
    <name evidence="2" type="ORF">DBRI00130_LOCUS7428</name>
    <name evidence="3" type="ORF">DBRI00130_LOCUS7429</name>
</gene>
<organism evidence="3">
    <name type="scientific">Ditylum brightwellii</name>
    <dbReference type="NCBI Taxonomy" id="49249"/>
    <lineage>
        <taxon>Eukaryota</taxon>
        <taxon>Sar</taxon>
        <taxon>Stramenopiles</taxon>
        <taxon>Ochrophyta</taxon>
        <taxon>Bacillariophyta</taxon>
        <taxon>Mediophyceae</taxon>
        <taxon>Lithodesmiophycidae</taxon>
        <taxon>Lithodesmiales</taxon>
        <taxon>Lithodesmiaceae</taxon>
        <taxon>Ditylum</taxon>
    </lineage>
</organism>
<evidence type="ECO:0000256" key="1">
    <source>
        <dbReference type="SAM" id="Phobius"/>
    </source>
</evidence>
<keyword evidence="1" id="KW-0812">Transmembrane</keyword>
<evidence type="ECO:0000313" key="3">
    <source>
        <dbReference type="EMBL" id="CAE4592932.1"/>
    </source>
</evidence>
<name>A0A6V2CC97_9STRA</name>
<proteinExistence type="predicted"/>
<evidence type="ECO:0008006" key="4">
    <source>
        <dbReference type="Google" id="ProtNLM"/>
    </source>
</evidence>
<feature type="transmembrane region" description="Helical" evidence="1">
    <location>
        <begin position="90"/>
        <end position="111"/>
    </location>
</feature>
<dbReference type="EMBL" id="HBNS01009214">
    <property type="protein sequence ID" value="CAE4592929.1"/>
    <property type="molecule type" value="Transcribed_RNA"/>
</dbReference>
<accession>A0A6V2CC97</accession>
<protein>
    <recommendedName>
        <fullName evidence="4">Transmembrane protein</fullName>
    </recommendedName>
</protein>